<evidence type="ECO:0000259" key="1">
    <source>
        <dbReference type="PROSITE" id="PS51186"/>
    </source>
</evidence>
<dbReference type="Proteomes" id="UP001208041">
    <property type="component" value="Unassembled WGS sequence"/>
</dbReference>
<dbReference type="Pfam" id="PF00583">
    <property type="entry name" value="Acetyltransf_1"/>
    <property type="match status" value="1"/>
</dbReference>
<sequence length="242" mass="26616">MSKAYFDTIDATWPPLNIIERGGFLLRNGGGSDSKRVCCATLNTSLSAADIQDAETGMIALNQRPLFMIREEDNELDAKLNERGYDIVDPVHILSAPVATLIRELEPLACFEVFPPLAIMEEIWAAGGITEGRLNVMHRAQTAKTTLLGRAKGRAAGAAFVGLHEKIAMLHALEVSSRARRQGVAVNMMYAAANWSQDHGAEQLSVVVTHANTAANKLYTFLNMKPVGHYHYRIKQKNSRID</sequence>
<dbReference type="SUPFAM" id="SSF55729">
    <property type="entry name" value="Acyl-CoA N-acyltransferases (Nat)"/>
    <property type="match status" value="1"/>
</dbReference>
<reference evidence="2" key="1">
    <citation type="submission" date="2022-10" db="EMBL/GenBank/DDBJ databases">
        <authorList>
            <person name="Yue Y."/>
        </authorList>
    </citation>
    <scope>NUCLEOTIDE SEQUENCE</scope>
    <source>
        <strain evidence="2">Z654</strain>
    </source>
</reference>
<gene>
    <name evidence="2" type="ORF">OH136_15060</name>
</gene>
<keyword evidence="3" id="KW-1185">Reference proteome</keyword>
<dbReference type="InterPro" id="IPR016181">
    <property type="entry name" value="Acyl_CoA_acyltransferase"/>
</dbReference>
<organism evidence="2 3">
    <name type="scientific">Halocynthiibacter halioticoli</name>
    <dbReference type="NCBI Taxonomy" id="2986804"/>
    <lineage>
        <taxon>Bacteria</taxon>
        <taxon>Pseudomonadati</taxon>
        <taxon>Pseudomonadota</taxon>
        <taxon>Alphaproteobacteria</taxon>
        <taxon>Rhodobacterales</taxon>
        <taxon>Paracoccaceae</taxon>
        <taxon>Halocynthiibacter</taxon>
    </lineage>
</organism>
<protein>
    <submittedName>
        <fullName evidence="2">GNAT family N-acetyltransferase</fullName>
    </submittedName>
</protein>
<feature type="domain" description="N-acetyltransferase" evidence="1">
    <location>
        <begin position="100"/>
        <end position="242"/>
    </location>
</feature>
<dbReference type="GO" id="GO:0016747">
    <property type="term" value="F:acyltransferase activity, transferring groups other than amino-acyl groups"/>
    <property type="evidence" value="ECO:0007669"/>
    <property type="project" value="InterPro"/>
</dbReference>
<dbReference type="EMBL" id="JAOYFC010000004">
    <property type="protein sequence ID" value="MCV6825880.1"/>
    <property type="molecule type" value="Genomic_DNA"/>
</dbReference>
<accession>A0AAE3J182</accession>
<comment type="caution">
    <text evidence="2">The sequence shown here is derived from an EMBL/GenBank/DDBJ whole genome shotgun (WGS) entry which is preliminary data.</text>
</comment>
<dbReference type="PROSITE" id="PS51186">
    <property type="entry name" value="GNAT"/>
    <property type="match status" value="1"/>
</dbReference>
<dbReference type="InterPro" id="IPR000182">
    <property type="entry name" value="GNAT_dom"/>
</dbReference>
<proteinExistence type="predicted"/>
<evidence type="ECO:0000313" key="3">
    <source>
        <dbReference type="Proteomes" id="UP001208041"/>
    </source>
</evidence>
<name>A0AAE3J182_9RHOB</name>
<dbReference type="AlphaFoldDB" id="A0AAE3J182"/>
<evidence type="ECO:0000313" key="2">
    <source>
        <dbReference type="EMBL" id="MCV6825880.1"/>
    </source>
</evidence>
<dbReference type="RefSeq" id="WP_263954838.1">
    <property type="nucleotide sequence ID" value="NZ_JAOYFC010000004.1"/>
</dbReference>
<dbReference type="Gene3D" id="3.40.630.30">
    <property type="match status" value="1"/>
</dbReference>